<sequence>MLHLSRNSQIRHQKRAAQLGDQFLKRIRLRAKLIAFFTIEAGRCPRPVNQLMQAGGVEVRRVREAEPLWQDDFIGGRTIERLYALLGDFLPRSGS</sequence>
<dbReference type="Proteomes" id="UP000401081">
    <property type="component" value="Unassembled WGS sequence"/>
</dbReference>
<protein>
    <submittedName>
        <fullName evidence="1">Uncharacterized protein</fullName>
    </submittedName>
</protein>
<evidence type="ECO:0000313" key="2">
    <source>
        <dbReference type="Proteomes" id="UP000401081"/>
    </source>
</evidence>
<keyword evidence="2" id="KW-1185">Reference proteome</keyword>
<organism evidence="1 2">
    <name type="scientific">Kluyvera cryocrescens</name>
    <name type="common">Kluyvera citrophila</name>
    <dbReference type="NCBI Taxonomy" id="580"/>
    <lineage>
        <taxon>Bacteria</taxon>
        <taxon>Pseudomonadati</taxon>
        <taxon>Pseudomonadota</taxon>
        <taxon>Gammaproteobacteria</taxon>
        <taxon>Enterobacterales</taxon>
        <taxon>Enterobacteriaceae</taxon>
        <taxon>Kluyvera</taxon>
    </lineage>
</organism>
<accession>A0A485C1I4</accession>
<evidence type="ECO:0000313" key="1">
    <source>
        <dbReference type="EMBL" id="VFS79937.1"/>
    </source>
</evidence>
<gene>
    <name evidence="1" type="ORF">NCTC12993_05886</name>
</gene>
<name>A0A485C1I4_KLUCR</name>
<dbReference type="EMBL" id="CAADJD010000024">
    <property type="protein sequence ID" value="VFS79937.1"/>
    <property type="molecule type" value="Genomic_DNA"/>
</dbReference>
<proteinExistence type="predicted"/>
<reference evidence="1 2" key="1">
    <citation type="submission" date="2019-03" db="EMBL/GenBank/DDBJ databases">
        <authorList>
            <consortium name="Pathogen Informatics"/>
        </authorList>
    </citation>
    <scope>NUCLEOTIDE SEQUENCE [LARGE SCALE GENOMIC DNA]</scope>
    <source>
        <strain evidence="1 2">NCTC12993</strain>
    </source>
</reference>
<dbReference type="AlphaFoldDB" id="A0A485C1I4"/>